<protein>
    <recommendedName>
        <fullName evidence="7">Type IV secretion system coupling protein TraD DNA-binding domain-containing protein</fullName>
    </recommendedName>
</protein>
<keyword evidence="5" id="KW-0472">Membrane</keyword>
<dbReference type="Gene3D" id="3.40.50.300">
    <property type="entry name" value="P-loop containing nucleotide triphosphate hydrolases"/>
    <property type="match status" value="2"/>
</dbReference>
<dbReference type="InterPro" id="IPR019476">
    <property type="entry name" value="T4SS_TraD_DNA-bd"/>
</dbReference>
<feature type="compositionally biased region" description="Low complexity" evidence="6">
    <location>
        <begin position="487"/>
        <end position="502"/>
    </location>
</feature>
<reference evidence="8" key="1">
    <citation type="submission" date="2019-06" db="EMBL/GenBank/DDBJ databases">
        <authorList>
            <person name="Murdoch R.W."/>
            <person name="Fathepure B."/>
        </authorList>
    </citation>
    <scope>NUCLEOTIDE SEQUENCE</scope>
</reference>
<feature type="compositionally biased region" description="Low complexity" evidence="6">
    <location>
        <begin position="1"/>
        <end position="11"/>
    </location>
</feature>
<dbReference type="GO" id="GO:0005886">
    <property type="term" value="C:plasma membrane"/>
    <property type="evidence" value="ECO:0007669"/>
    <property type="project" value="UniProtKB-SubCell"/>
</dbReference>
<evidence type="ECO:0000256" key="6">
    <source>
        <dbReference type="SAM" id="MobiDB-lite"/>
    </source>
</evidence>
<name>A0A5B8RJG5_9ZZZZ</name>
<dbReference type="AlphaFoldDB" id="A0A5B8RJG5"/>
<feature type="domain" description="Type IV secretion system coupling protein TraD DNA-binding" evidence="7">
    <location>
        <begin position="27"/>
        <end position="380"/>
    </location>
</feature>
<dbReference type="EMBL" id="MN079191">
    <property type="protein sequence ID" value="QEA06987.1"/>
    <property type="molecule type" value="Genomic_DNA"/>
</dbReference>
<feature type="region of interest" description="Disordered" evidence="6">
    <location>
        <begin position="441"/>
        <end position="586"/>
    </location>
</feature>
<dbReference type="Pfam" id="PF10412">
    <property type="entry name" value="TrwB_AAD_bind"/>
    <property type="match status" value="1"/>
</dbReference>
<dbReference type="SUPFAM" id="SSF52540">
    <property type="entry name" value="P-loop containing nucleoside triphosphate hydrolases"/>
    <property type="match status" value="1"/>
</dbReference>
<dbReference type="CDD" id="cd01127">
    <property type="entry name" value="TrwB_TraG_TraD_VirD4"/>
    <property type="match status" value="1"/>
</dbReference>
<feature type="compositionally biased region" description="Basic residues" evidence="6">
    <location>
        <begin position="565"/>
        <end position="575"/>
    </location>
</feature>
<keyword evidence="3" id="KW-0812">Transmembrane</keyword>
<dbReference type="InterPro" id="IPR051539">
    <property type="entry name" value="T4SS-coupling_protein"/>
</dbReference>
<evidence type="ECO:0000256" key="3">
    <source>
        <dbReference type="ARBA" id="ARBA00022692"/>
    </source>
</evidence>
<feature type="compositionally biased region" description="Acidic residues" evidence="6">
    <location>
        <begin position="503"/>
        <end position="515"/>
    </location>
</feature>
<organism evidence="8">
    <name type="scientific">uncultured organism</name>
    <dbReference type="NCBI Taxonomy" id="155900"/>
    <lineage>
        <taxon>unclassified sequences</taxon>
        <taxon>environmental samples</taxon>
    </lineage>
</organism>
<keyword evidence="2" id="KW-1003">Cell membrane</keyword>
<keyword evidence="4" id="KW-1133">Transmembrane helix</keyword>
<evidence type="ECO:0000256" key="2">
    <source>
        <dbReference type="ARBA" id="ARBA00022475"/>
    </source>
</evidence>
<dbReference type="PANTHER" id="PTHR37937">
    <property type="entry name" value="CONJUGATIVE TRANSFER: DNA TRANSPORT"/>
    <property type="match status" value="1"/>
</dbReference>
<feature type="compositionally biased region" description="Acidic residues" evidence="6">
    <location>
        <begin position="549"/>
        <end position="559"/>
    </location>
</feature>
<dbReference type="InterPro" id="IPR027417">
    <property type="entry name" value="P-loop_NTPase"/>
</dbReference>
<comment type="subcellular location">
    <subcellularLocation>
        <location evidence="1">Cell membrane</location>
        <topology evidence="1">Multi-pass membrane protein</topology>
    </subcellularLocation>
</comment>
<dbReference type="PANTHER" id="PTHR37937:SF1">
    <property type="entry name" value="CONJUGATIVE TRANSFER: DNA TRANSPORT"/>
    <property type="match status" value="1"/>
</dbReference>
<evidence type="ECO:0000256" key="1">
    <source>
        <dbReference type="ARBA" id="ARBA00004651"/>
    </source>
</evidence>
<feature type="region of interest" description="Disordered" evidence="6">
    <location>
        <begin position="1"/>
        <end position="25"/>
    </location>
</feature>
<gene>
    <name evidence="8" type="ORF">KBTEX_03330</name>
</gene>
<feature type="compositionally biased region" description="Acidic residues" evidence="6">
    <location>
        <begin position="446"/>
        <end position="458"/>
    </location>
</feature>
<accession>A0A5B8RJG5</accession>
<evidence type="ECO:0000256" key="5">
    <source>
        <dbReference type="ARBA" id="ARBA00023136"/>
    </source>
</evidence>
<evidence type="ECO:0000256" key="4">
    <source>
        <dbReference type="ARBA" id="ARBA00022989"/>
    </source>
</evidence>
<evidence type="ECO:0000259" key="7">
    <source>
        <dbReference type="Pfam" id="PF10412"/>
    </source>
</evidence>
<evidence type="ECO:0000313" key="8">
    <source>
        <dbReference type="EMBL" id="QEA06987.1"/>
    </source>
</evidence>
<proteinExistence type="predicted"/>
<sequence length="586" mass="61730">MTHGAGAAAATARREHRHGGGAGVRIHPDVRLSRERETRGIMLSGSVGAGKTVIIQHLIESILAQPGTRLLVHDLKGDFTATLPALTREAGGGLGLVAPWDARSMRWSVAADIRSPADARELASRLIPPDDTGGTGAQWAQGAAMILGGLVVSLARRSRGRWTWADLLAEIAQPYPALREAAIAGAPMAEGLLTAGEPSPTTASYLAQISSRAGGLIADLAAADQDLADRRRFSARHWLRGHGPRVVILGGSSRYGSLATALHGSIIRSIAGSLDALDDDDERRIWLVLDEAPQLGRVDLRPIIETGRSKGICVVTGWQDSAQRRSIYGADDAAAMDGMTGTHVVGRLLGADSQQWAARLVGQRQVRRYTTSHGADDGRSVSEQYADEDVIPPEAWGGLGRVRGGIEAVLIPGGDMVHRLVWPFPSRERWRRVAAALRPAPWTESLETDTDALAEPEQPEQPVPGPDERPEPATEAPAPEPVESETSETSAAASHDTAATPALDDDDTEDEDGDDGEHWEADETAPAPEDAGGETPSPHVDAPAPADAGGDEGGAETDGDPAAAPRRRLVIRRRAGGGGPDDQEAG</sequence>